<dbReference type="InterPro" id="IPR050680">
    <property type="entry name" value="YpeA/RimI_acetyltransf"/>
</dbReference>
<gene>
    <name evidence="4" type="ORF">KDK92_04135</name>
</gene>
<dbReference type="PANTHER" id="PTHR43420:SF47">
    <property type="entry name" value="N-ACETYLTRANSFERASE DOMAIN-CONTAINING PROTEIN"/>
    <property type="match status" value="1"/>
</dbReference>
<sequence length="145" mass="17034">MVWLEKVTADNYRECLKLKVAEDQEHFVTSNDISLARAVASYDKVTPFAIYNDDIMVGFIMLRFNEGYNNYLIWQLMIDERYQSKGYGKQAMKLAIEWMKNEDRCYEIVLTCKDGNHLAEKMYTKLGFEKMSEVVDGEVDMVLRL</sequence>
<dbReference type="EMBL" id="JAGSOJ010000001">
    <property type="protein sequence ID" value="MCM1988920.1"/>
    <property type="molecule type" value="Genomic_DNA"/>
</dbReference>
<dbReference type="SUPFAM" id="SSF55729">
    <property type="entry name" value="Acyl-CoA N-acyltransferases (Nat)"/>
    <property type="match status" value="1"/>
</dbReference>
<dbReference type="RefSeq" id="WP_250857784.1">
    <property type="nucleotide sequence ID" value="NZ_JAGSOJ010000001.1"/>
</dbReference>
<organism evidence="4 5">
    <name type="scientific">Oceanirhabdus seepicola</name>
    <dbReference type="NCBI Taxonomy" id="2828781"/>
    <lineage>
        <taxon>Bacteria</taxon>
        <taxon>Bacillati</taxon>
        <taxon>Bacillota</taxon>
        <taxon>Clostridia</taxon>
        <taxon>Eubacteriales</taxon>
        <taxon>Clostridiaceae</taxon>
        <taxon>Oceanirhabdus</taxon>
    </lineage>
</organism>
<protein>
    <submittedName>
        <fullName evidence="4">GNAT family N-acetyltransferase</fullName>
    </submittedName>
</protein>
<evidence type="ECO:0000256" key="2">
    <source>
        <dbReference type="ARBA" id="ARBA00023315"/>
    </source>
</evidence>
<reference evidence="4" key="2">
    <citation type="submission" date="2021-04" db="EMBL/GenBank/DDBJ databases">
        <authorList>
            <person name="Dong X."/>
        </authorList>
    </citation>
    <scope>NUCLEOTIDE SEQUENCE</scope>
    <source>
        <strain evidence="4">ZWT</strain>
    </source>
</reference>
<reference evidence="4" key="1">
    <citation type="journal article" date="2021" name="mSystems">
        <title>Bacteria and Archaea Synergistically Convert Glycine Betaine to Biogenic Methane in the Formosa Cold Seep of the South China Sea.</title>
        <authorList>
            <person name="Li L."/>
            <person name="Zhang W."/>
            <person name="Zhang S."/>
            <person name="Song L."/>
            <person name="Sun Q."/>
            <person name="Zhang H."/>
            <person name="Xiang H."/>
            <person name="Dong X."/>
        </authorList>
    </citation>
    <scope>NUCLEOTIDE SEQUENCE</scope>
    <source>
        <strain evidence="4">ZWT</strain>
    </source>
</reference>
<comment type="caution">
    <text evidence="4">The sequence shown here is derived from an EMBL/GenBank/DDBJ whole genome shotgun (WGS) entry which is preliminary data.</text>
</comment>
<dbReference type="InterPro" id="IPR000182">
    <property type="entry name" value="GNAT_dom"/>
</dbReference>
<keyword evidence="1" id="KW-0808">Transferase</keyword>
<dbReference type="Proteomes" id="UP001056429">
    <property type="component" value="Unassembled WGS sequence"/>
</dbReference>
<evidence type="ECO:0000313" key="5">
    <source>
        <dbReference type="Proteomes" id="UP001056429"/>
    </source>
</evidence>
<name>A0A9J6P0F9_9CLOT</name>
<proteinExistence type="predicted"/>
<dbReference type="PANTHER" id="PTHR43420">
    <property type="entry name" value="ACETYLTRANSFERASE"/>
    <property type="match status" value="1"/>
</dbReference>
<dbReference type="GO" id="GO:0016747">
    <property type="term" value="F:acyltransferase activity, transferring groups other than amino-acyl groups"/>
    <property type="evidence" value="ECO:0007669"/>
    <property type="project" value="InterPro"/>
</dbReference>
<dbReference type="Gene3D" id="3.40.630.30">
    <property type="match status" value="1"/>
</dbReference>
<keyword evidence="5" id="KW-1185">Reference proteome</keyword>
<dbReference type="PROSITE" id="PS51186">
    <property type="entry name" value="GNAT"/>
    <property type="match status" value="1"/>
</dbReference>
<accession>A0A9J6P0F9</accession>
<feature type="domain" description="N-acetyltransferase" evidence="3">
    <location>
        <begin position="7"/>
        <end position="145"/>
    </location>
</feature>
<evidence type="ECO:0000313" key="4">
    <source>
        <dbReference type="EMBL" id="MCM1988920.1"/>
    </source>
</evidence>
<dbReference type="CDD" id="cd04301">
    <property type="entry name" value="NAT_SF"/>
    <property type="match status" value="1"/>
</dbReference>
<evidence type="ECO:0000256" key="1">
    <source>
        <dbReference type="ARBA" id="ARBA00022679"/>
    </source>
</evidence>
<dbReference type="InterPro" id="IPR016181">
    <property type="entry name" value="Acyl_CoA_acyltransferase"/>
</dbReference>
<evidence type="ECO:0000259" key="3">
    <source>
        <dbReference type="PROSITE" id="PS51186"/>
    </source>
</evidence>
<dbReference type="AlphaFoldDB" id="A0A9J6P0F9"/>
<dbReference type="Pfam" id="PF00583">
    <property type="entry name" value="Acetyltransf_1"/>
    <property type="match status" value="1"/>
</dbReference>
<keyword evidence="2" id="KW-0012">Acyltransferase</keyword>